<dbReference type="OrthoDB" id="9794566at2"/>
<keyword evidence="2" id="KW-0687">Ribonucleoprotein</keyword>
<dbReference type="STRING" id="1121321.SAMN04488530_11412"/>
<name>A0A1M5PFU8_9FIRM</name>
<gene>
    <name evidence="2" type="ORF">SAMN04488530_11412</name>
</gene>
<organism evidence="2 3">
    <name type="scientific">Asaccharospora irregularis DSM 2635</name>
    <dbReference type="NCBI Taxonomy" id="1121321"/>
    <lineage>
        <taxon>Bacteria</taxon>
        <taxon>Bacillati</taxon>
        <taxon>Bacillota</taxon>
        <taxon>Clostridia</taxon>
        <taxon>Peptostreptococcales</taxon>
        <taxon>Peptostreptococcaceae</taxon>
        <taxon>Asaccharospora</taxon>
    </lineage>
</organism>
<evidence type="ECO:0000259" key="1">
    <source>
        <dbReference type="PROSITE" id="PS51186"/>
    </source>
</evidence>
<evidence type="ECO:0000313" key="2">
    <source>
        <dbReference type="EMBL" id="SHH00369.1"/>
    </source>
</evidence>
<evidence type="ECO:0000313" key="3">
    <source>
        <dbReference type="Proteomes" id="UP000243255"/>
    </source>
</evidence>
<dbReference type="InterPro" id="IPR016181">
    <property type="entry name" value="Acyl_CoA_acyltransferase"/>
</dbReference>
<dbReference type="SUPFAM" id="SSF55729">
    <property type="entry name" value="Acyl-CoA N-acyltransferases (Nat)"/>
    <property type="match status" value="1"/>
</dbReference>
<dbReference type="AlphaFoldDB" id="A0A1M5PFU8"/>
<protein>
    <submittedName>
        <fullName evidence="2">Ribosomal protein S18 acetylase RimI</fullName>
    </submittedName>
</protein>
<dbReference type="CDD" id="cd04301">
    <property type="entry name" value="NAT_SF"/>
    <property type="match status" value="1"/>
</dbReference>
<reference evidence="3" key="1">
    <citation type="submission" date="2016-11" db="EMBL/GenBank/DDBJ databases">
        <authorList>
            <person name="Varghese N."/>
            <person name="Submissions S."/>
        </authorList>
    </citation>
    <scope>NUCLEOTIDE SEQUENCE [LARGE SCALE GENOMIC DNA]</scope>
    <source>
        <strain evidence="3">DSM 2635</strain>
    </source>
</reference>
<dbReference type="Proteomes" id="UP000243255">
    <property type="component" value="Unassembled WGS sequence"/>
</dbReference>
<dbReference type="Gene3D" id="3.40.630.30">
    <property type="match status" value="1"/>
</dbReference>
<dbReference type="RefSeq" id="WP_073125994.1">
    <property type="nucleotide sequence ID" value="NZ_BAABCH010000020.1"/>
</dbReference>
<dbReference type="EMBL" id="FQWX01000014">
    <property type="protein sequence ID" value="SHH00369.1"/>
    <property type="molecule type" value="Genomic_DNA"/>
</dbReference>
<proteinExistence type="predicted"/>
<sequence length="256" mass="29850">MRTNGDFQGNAERPYEWHTLEWDTNYFGVSAGKVILNIGLTEMQMCEVIKESCKYDFITIINRNNRSENNRLINIKTPAFLTDVNIQFSKSVTECFEIALETRLESNKAEDQCILEIAKNTFGHSRFFNDVYLDLNKSKNIYLNWTRNAFKEPDKYFITVYKDNTLAGYLLFSLRASLSEAVIELIAVDKVFRGQHVGQALINKLESYLLEQNIERIRVGTQVDNLSAINFYLSKGFKCIERYSIYHYWPKINLPL</sequence>
<dbReference type="PROSITE" id="PS51186">
    <property type="entry name" value="GNAT"/>
    <property type="match status" value="1"/>
</dbReference>
<dbReference type="Pfam" id="PF00583">
    <property type="entry name" value="Acetyltransf_1"/>
    <property type="match status" value="1"/>
</dbReference>
<feature type="domain" description="N-acetyltransferase" evidence="1">
    <location>
        <begin position="115"/>
        <end position="255"/>
    </location>
</feature>
<dbReference type="InterPro" id="IPR000182">
    <property type="entry name" value="GNAT_dom"/>
</dbReference>
<keyword evidence="3" id="KW-1185">Reference proteome</keyword>
<dbReference type="GO" id="GO:0016747">
    <property type="term" value="F:acyltransferase activity, transferring groups other than amino-acyl groups"/>
    <property type="evidence" value="ECO:0007669"/>
    <property type="project" value="InterPro"/>
</dbReference>
<accession>A0A1M5PFU8</accession>
<dbReference type="GO" id="GO:0005840">
    <property type="term" value="C:ribosome"/>
    <property type="evidence" value="ECO:0007669"/>
    <property type="project" value="UniProtKB-KW"/>
</dbReference>
<keyword evidence="2" id="KW-0689">Ribosomal protein</keyword>